<proteinExistence type="inferred from homology"/>
<evidence type="ECO:0000256" key="5">
    <source>
        <dbReference type="ARBA" id="ARBA00023273"/>
    </source>
</evidence>
<reference evidence="8 9" key="1">
    <citation type="submission" date="2015-12" db="EMBL/GenBank/DDBJ databases">
        <title>The genome of Folsomia candida.</title>
        <authorList>
            <person name="Faddeeva A."/>
            <person name="Derks M.F."/>
            <person name="Anvar Y."/>
            <person name="Smit S."/>
            <person name="Van Straalen N."/>
            <person name="Roelofs D."/>
        </authorList>
    </citation>
    <scope>NUCLEOTIDE SEQUENCE [LARGE SCALE GENOMIC DNA]</scope>
    <source>
        <strain evidence="8 9">VU population</strain>
        <tissue evidence="8">Whole body</tissue>
    </source>
</reference>
<dbReference type="EMBL" id="LNIX01000042">
    <property type="protein sequence ID" value="OXA39007.1"/>
    <property type="molecule type" value="Genomic_DNA"/>
</dbReference>
<sequence length="328" mass="36678">MSRPTRMNPEGFTARPSEMAWGCVPQAGWVPYPPKISRRHALLDTVGKTDDPCDRPKHEPPTWEPKPAFKPPREGYPNDMCNLDDYSGDRGSSSDEFPDAMAVIDVGKGTSQSIHVTLPAAVLSNTSGEVEPPTIDECCESSRSLDVVRSKYEDVVGPLEERESGHSRQFTKCMSPCQPLLPKYPCRGVIDDLPDETGWTKPTELEAMCKPRSLQNGQGDPGKWQDQPPLSVGSWEFIDKCRTCDYYPIQQGLASRFNHPAWFKGYGCEKPAHPFYVTTTSDYGRFSPNPHTMTQMYFPRSGAFTEVLAVTGMYRNRTLNTSNNKTIV</sequence>
<comment type="similarity">
    <text evidence="6">Belongs to the PIERCE1 family.</text>
</comment>
<dbReference type="GO" id="GO:0005879">
    <property type="term" value="C:axonemal microtubule"/>
    <property type="evidence" value="ECO:0007669"/>
    <property type="project" value="InterPro"/>
</dbReference>
<dbReference type="InterPro" id="IPR026507">
    <property type="entry name" value="PIRC1/2"/>
</dbReference>
<dbReference type="PANTHER" id="PTHR20899:SF1">
    <property type="entry name" value="PIERCER OF MICROTUBULE WALL 1 PROTEIN"/>
    <property type="match status" value="1"/>
</dbReference>
<keyword evidence="3" id="KW-0963">Cytoplasm</keyword>
<feature type="compositionally biased region" description="Basic and acidic residues" evidence="7">
    <location>
        <begin position="47"/>
        <end position="61"/>
    </location>
</feature>
<keyword evidence="9" id="KW-1185">Reference proteome</keyword>
<dbReference type="PANTHER" id="PTHR20899">
    <property type="entry name" value="PIERCE HOMOLOG"/>
    <property type="match status" value="1"/>
</dbReference>
<comment type="subcellular location">
    <subcellularLocation>
        <location evidence="1">Cell projection</location>
        <location evidence="1">Cilium</location>
    </subcellularLocation>
    <subcellularLocation>
        <location evidence="2">Cytoplasm</location>
        <location evidence="2">Cytoskeleton</location>
    </subcellularLocation>
</comment>
<evidence type="ECO:0000256" key="4">
    <source>
        <dbReference type="ARBA" id="ARBA00023212"/>
    </source>
</evidence>
<evidence type="ECO:0000313" key="8">
    <source>
        <dbReference type="EMBL" id="OXA39007.1"/>
    </source>
</evidence>
<evidence type="ECO:0000313" key="9">
    <source>
        <dbReference type="Proteomes" id="UP000198287"/>
    </source>
</evidence>
<dbReference type="Proteomes" id="UP000198287">
    <property type="component" value="Unassembled WGS sequence"/>
</dbReference>
<name>A0A226D2Q8_FOLCA</name>
<evidence type="ECO:0000256" key="7">
    <source>
        <dbReference type="SAM" id="MobiDB-lite"/>
    </source>
</evidence>
<dbReference type="Pfam" id="PF14892">
    <property type="entry name" value="PIRC1_2"/>
    <property type="match status" value="1"/>
</dbReference>
<keyword evidence="4" id="KW-0206">Cytoskeleton</keyword>
<protein>
    <submittedName>
        <fullName evidence="8">Uncharacterized protein</fullName>
    </submittedName>
</protein>
<comment type="caution">
    <text evidence="8">The sequence shown here is derived from an EMBL/GenBank/DDBJ whole genome shotgun (WGS) entry which is preliminary data.</text>
</comment>
<dbReference type="OrthoDB" id="546383at2759"/>
<dbReference type="GO" id="GO:0035082">
    <property type="term" value="P:axoneme assembly"/>
    <property type="evidence" value="ECO:0007669"/>
    <property type="project" value="InterPro"/>
</dbReference>
<accession>A0A226D2Q8</accession>
<dbReference type="STRING" id="158441.A0A226D2Q8"/>
<organism evidence="8 9">
    <name type="scientific">Folsomia candida</name>
    <name type="common">Springtail</name>
    <dbReference type="NCBI Taxonomy" id="158441"/>
    <lineage>
        <taxon>Eukaryota</taxon>
        <taxon>Metazoa</taxon>
        <taxon>Ecdysozoa</taxon>
        <taxon>Arthropoda</taxon>
        <taxon>Hexapoda</taxon>
        <taxon>Collembola</taxon>
        <taxon>Entomobryomorpha</taxon>
        <taxon>Isotomoidea</taxon>
        <taxon>Isotomidae</taxon>
        <taxon>Proisotominae</taxon>
        <taxon>Folsomia</taxon>
    </lineage>
</organism>
<evidence type="ECO:0000256" key="2">
    <source>
        <dbReference type="ARBA" id="ARBA00004245"/>
    </source>
</evidence>
<feature type="region of interest" description="Disordered" evidence="7">
    <location>
        <begin position="44"/>
        <end position="94"/>
    </location>
</feature>
<evidence type="ECO:0000256" key="6">
    <source>
        <dbReference type="ARBA" id="ARBA00038014"/>
    </source>
</evidence>
<gene>
    <name evidence="8" type="ORF">Fcan01_26250</name>
</gene>
<evidence type="ECO:0000256" key="3">
    <source>
        <dbReference type="ARBA" id="ARBA00022490"/>
    </source>
</evidence>
<keyword evidence="5" id="KW-0966">Cell projection</keyword>
<dbReference type="AlphaFoldDB" id="A0A226D2Q8"/>
<evidence type="ECO:0000256" key="1">
    <source>
        <dbReference type="ARBA" id="ARBA00004138"/>
    </source>
</evidence>